<gene>
    <name evidence="1" type="ORF">M9978_21490</name>
</gene>
<sequence>MIRIAEPPPPVSDSQLAESIAKWLRRVPKRTLVELADIEARDRAAAALGEMIAAEMTMAYPELVESSAPTLPF</sequence>
<evidence type="ECO:0000313" key="2">
    <source>
        <dbReference type="Proteomes" id="UP001139451"/>
    </source>
</evidence>
<name>A0A9X2HMQ6_9SPHN</name>
<dbReference type="Proteomes" id="UP001139451">
    <property type="component" value="Unassembled WGS sequence"/>
</dbReference>
<reference evidence="1" key="1">
    <citation type="submission" date="2022-05" db="EMBL/GenBank/DDBJ databases">
        <title>Sphingomonas sp. strain MG17 Genome sequencing and assembly.</title>
        <authorList>
            <person name="Kim I."/>
        </authorList>
    </citation>
    <scope>NUCLEOTIDE SEQUENCE</scope>
    <source>
        <strain evidence="1">MG17</strain>
    </source>
</reference>
<dbReference type="AlphaFoldDB" id="A0A9X2HMQ6"/>
<proteinExistence type="predicted"/>
<evidence type="ECO:0000313" key="1">
    <source>
        <dbReference type="EMBL" id="MCP3732992.1"/>
    </source>
</evidence>
<dbReference type="RefSeq" id="WP_254297001.1">
    <property type="nucleotide sequence ID" value="NZ_JAMLDX010000027.1"/>
</dbReference>
<protein>
    <submittedName>
        <fullName evidence="1">Uncharacterized protein</fullName>
    </submittedName>
</protein>
<organism evidence="1 2">
    <name type="scientific">Sphingomonas tagetis</name>
    <dbReference type="NCBI Taxonomy" id="2949092"/>
    <lineage>
        <taxon>Bacteria</taxon>
        <taxon>Pseudomonadati</taxon>
        <taxon>Pseudomonadota</taxon>
        <taxon>Alphaproteobacteria</taxon>
        <taxon>Sphingomonadales</taxon>
        <taxon>Sphingomonadaceae</taxon>
        <taxon>Sphingomonas</taxon>
    </lineage>
</organism>
<keyword evidence="2" id="KW-1185">Reference proteome</keyword>
<accession>A0A9X2HMQ6</accession>
<dbReference type="EMBL" id="JAMLDX010000027">
    <property type="protein sequence ID" value="MCP3732992.1"/>
    <property type="molecule type" value="Genomic_DNA"/>
</dbReference>
<comment type="caution">
    <text evidence="1">The sequence shown here is derived from an EMBL/GenBank/DDBJ whole genome shotgun (WGS) entry which is preliminary data.</text>
</comment>